<dbReference type="InterPro" id="IPR008040">
    <property type="entry name" value="Hydant_A_N"/>
</dbReference>
<feature type="domain" description="Hydantoinase/oxoprolinase N-terminal" evidence="2">
    <location>
        <begin position="4"/>
        <end position="173"/>
    </location>
</feature>
<dbReference type="AlphaFoldDB" id="A0A3M8D4F7"/>
<protein>
    <submittedName>
        <fullName evidence="3">Hydantoinase/oxoprolinase family protein</fullName>
    </submittedName>
</protein>
<dbReference type="Pfam" id="PF05378">
    <property type="entry name" value="Hydant_A_N"/>
    <property type="match status" value="1"/>
</dbReference>
<gene>
    <name evidence="3" type="ORF">EDM59_20735</name>
</gene>
<dbReference type="EMBL" id="RHHU01000012">
    <property type="protein sequence ID" value="RNB82579.1"/>
    <property type="molecule type" value="Genomic_DNA"/>
</dbReference>
<dbReference type="PANTHER" id="PTHR11365">
    <property type="entry name" value="5-OXOPROLINASE RELATED"/>
    <property type="match status" value="1"/>
</dbReference>
<dbReference type="Proteomes" id="UP000269573">
    <property type="component" value="Unassembled WGS sequence"/>
</dbReference>
<feature type="domain" description="Hydantoinase A/oxoprolinase" evidence="1">
    <location>
        <begin position="194"/>
        <end position="368"/>
    </location>
</feature>
<evidence type="ECO:0000313" key="4">
    <source>
        <dbReference type="Proteomes" id="UP000269573"/>
    </source>
</evidence>
<dbReference type="SUPFAM" id="SSF53067">
    <property type="entry name" value="Actin-like ATPase domain"/>
    <property type="match status" value="2"/>
</dbReference>
<comment type="caution">
    <text evidence="3">The sequence shown here is derived from an EMBL/GenBank/DDBJ whole genome shotgun (WGS) entry which is preliminary data.</text>
</comment>
<dbReference type="InterPro" id="IPR045079">
    <property type="entry name" value="Oxoprolinase-like"/>
</dbReference>
<dbReference type="InterPro" id="IPR043129">
    <property type="entry name" value="ATPase_NBD"/>
</dbReference>
<proteinExistence type="predicted"/>
<organism evidence="3 4">
    <name type="scientific">Brevibacillus nitrificans</name>
    <dbReference type="NCBI Taxonomy" id="651560"/>
    <lineage>
        <taxon>Bacteria</taxon>
        <taxon>Bacillati</taxon>
        <taxon>Bacillota</taxon>
        <taxon>Bacilli</taxon>
        <taxon>Bacillales</taxon>
        <taxon>Paenibacillaceae</taxon>
        <taxon>Brevibacillus</taxon>
    </lineage>
</organism>
<dbReference type="InterPro" id="IPR002821">
    <property type="entry name" value="Hydantoinase_A"/>
</dbReference>
<sequence>MTYRIGIDVGGTHTDAVILDGQNMLHAKTKVATTEDVGGGIQEAIRVLLAESGIQPAQIASAMLGTTHCTNAIVERTRLSKIGVIRIGAPATDAIPPYADWPQDLLEAVFAGSTIVHGGHEYTGQRLSRLDEEEIRRMGAQWRGKVKAVAVTSVFSPVDASDELRAKQLLQEELGAEVAISLSHEIGNIGLLERENATILNASLTEAAQQMVSGFQQSLSANGIENAHIYLSQNDGTLMTAEYARRFPVLTIASGPTNSVRGASFLCGIEDALVVDVGGTTTDIGVLTKGFPRESSLVAQIGGVRTNFRMPDLLSFGLGGGTRIRGLGAEPQVGPDSVGYRLSKEGLIFGGEVLTASDVAVAVGQAQIGDAQKVAHLPADDVQRVYQKMTVMVEEAIDRMKTSAEPVPAILVGGGSILLPDQLQGVSEVIRPENYEVANAIGVTIAQVSGQIDRIYANETRTREEILEDCQQLAIAEAVRAGALPETVKIVDIEEVPLAYLSGNAVRMRAKAVGELFPVAARAIRG</sequence>
<dbReference type="GO" id="GO:0016787">
    <property type="term" value="F:hydrolase activity"/>
    <property type="evidence" value="ECO:0007669"/>
    <property type="project" value="InterPro"/>
</dbReference>
<dbReference type="PANTHER" id="PTHR11365:SF10">
    <property type="entry name" value="HYDANTOINASE_OXOPROLINASE"/>
    <property type="match status" value="1"/>
</dbReference>
<reference evidence="3 4" key="1">
    <citation type="submission" date="2018-10" db="EMBL/GenBank/DDBJ databases">
        <title>Phylogenomics of Brevibacillus.</title>
        <authorList>
            <person name="Dunlap C."/>
        </authorList>
    </citation>
    <scope>NUCLEOTIDE SEQUENCE [LARGE SCALE GENOMIC DNA]</scope>
    <source>
        <strain evidence="3 4">JCM 15774</strain>
    </source>
</reference>
<evidence type="ECO:0000259" key="1">
    <source>
        <dbReference type="Pfam" id="PF01968"/>
    </source>
</evidence>
<name>A0A3M8D4F7_9BACL</name>
<keyword evidence="4" id="KW-1185">Reference proteome</keyword>
<dbReference type="RefSeq" id="WP_122925361.1">
    <property type="nucleotide sequence ID" value="NZ_RHHU01000012.1"/>
</dbReference>
<dbReference type="Pfam" id="PF01968">
    <property type="entry name" value="Hydantoinase_A"/>
    <property type="match status" value="1"/>
</dbReference>
<evidence type="ECO:0000259" key="2">
    <source>
        <dbReference type="Pfam" id="PF05378"/>
    </source>
</evidence>
<accession>A0A3M8D4F7</accession>
<evidence type="ECO:0000313" key="3">
    <source>
        <dbReference type="EMBL" id="RNB82579.1"/>
    </source>
</evidence>
<dbReference type="Gene3D" id="3.30.420.40">
    <property type="match status" value="1"/>
</dbReference>